<dbReference type="Proteomes" id="UP000887458">
    <property type="component" value="Unassembled WGS sequence"/>
</dbReference>
<reference evidence="2 3" key="1">
    <citation type="journal article" date="2018" name="J. Allergy Clin. Immunol.">
        <title>High-quality assembly of Dermatophagoides pteronyssinus genome and transcriptome reveals a wide range of novel allergens.</title>
        <authorList>
            <person name="Liu X.Y."/>
            <person name="Yang K.Y."/>
            <person name="Wang M.Q."/>
            <person name="Kwok J.S."/>
            <person name="Zeng X."/>
            <person name="Yang Z."/>
            <person name="Xiao X.J."/>
            <person name="Lau C.P."/>
            <person name="Li Y."/>
            <person name="Huang Z.M."/>
            <person name="Ba J.G."/>
            <person name="Yim A.K."/>
            <person name="Ouyang C.Y."/>
            <person name="Ngai S.M."/>
            <person name="Chan T.F."/>
            <person name="Leung E.L."/>
            <person name="Liu L."/>
            <person name="Liu Z.G."/>
            <person name="Tsui S.K."/>
        </authorList>
    </citation>
    <scope>NUCLEOTIDE SEQUENCE [LARGE SCALE GENOMIC DNA]</scope>
    <source>
        <strain evidence="2">Derp</strain>
    </source>
</reference>
<sequence>MDFEIFFVDDDDIDAEDDVLIPEVAFTDVELETVDVVNVEIEHETAHIDVDSEISLSNFMPPTEIFVNTSSIHDEFDLESDRELHDVAVDEDDELEDLDSSSPDSSHDDDPEDDVDREEFLDVEHFDDLDLDDDNGDCEPEHDFLKIVVDHRWIKMTDHP</sequence>
<dbReference type="EMBL" id="NJHN03000123">
    <property type="protein sequence ID" value="KAH9413105.1"/>
    <property type="molecule type" value="Genomic_DNA"/>
</dbReference>
<proteinExistence type="predicted"/>
<feature type="compositionally biased region" description="Acidic residues" evidence="1">
    <location>
        <begin position="89"/>
        <end position="99"/>
    </location>
</feature>
<protein>
    <submittedName>
        <fullName evidence="2">Uncharacterized protein</fullName>
    </submittedName>
</protein>
<keyword evidence="3" id="KW-1185">Reference proteome</keyword>
<evidence type="ECO:0000313" key="2">
    <source>
        <dbReference type="EMBL" id="KAH9413105.1"/>
    </source>
</evidence>
<accession>A0ABQ8IS03</accession>
<evidence type="ECO:0000313" key="3">
    <source>
        <dbReference type="Proteomes" id="UP000887458"/>
    </source>
</evidence>
<feature type="region of interest" description="Disordered" evidence="1">
    <location>
        <begin position="81"/>
        <end position="118"/>
    </location>
</feature>
<comment type="caution">
    <text evidence="2">The sequence shown here is derived from an EMBL/GenBank/DDBJ whole genome shotgun (WGS) entry which is preliminary data.</text>
</comment>
<name>A0ABQ8IS03_DERPT</name>
<organism evidence="2 3">
    <name type="scientific">Dermatophagoides pteronyssinus</name>
    <name type="common">European house dust mite</name>
    <dbReference type="NCBI Taxonomy" id="6956"/>
    <lineage>
        <taxon>Eukaryota</taxon>
        <taxon>Metazoa</taxon>
        <taxon>Ecdysozoa</taxon>
        <taxon>Arthropoda</taxon>
        <taxon>Chelicerata</taxon>
        <taxon>Arachnida</taxon>
        <taxon>Acari</taxon>
        <taxon>Acariformes</taxon>
        <taxon>Sarcoptiformes</taxon>
        <taxon>Astigmata</taxon>
        <taxon>Psoroptidia</taxon>
        <taxon>Analgoidea</taxon>
        <taxon>Pyroglyphidae</taxon>
        <taxon>Dermatophagoidinae</taxon>
        <taxon>Dermatophagoides</taxon>
    </lineage>
</organism>
<gene>
    <name evidence="2" type="ORF">DERP_006791</name>
</gene>
<feature type="compositionally biased region" description="Acidic residues" evidence="1">
    <location>
        <begin position="107"/>
        <end position="117"/>
    </location>
</feature>
<evidence type="ECO:0000256" key="1">
    <source>
        <dbReference type="SAM" id="MobiDB-lite"/>
    </source>
</evidence>
<reference evidence="2 3" key="2">
    <citation type="journal article" date="2022" name="Mol. Biol. Evol.">
        <title>Comparative Genomics Reveals Insights into the Divergent Evolution of Astigmatic Mites and Household Pest Adaptations.</title>
        <authorList>
            <person name="Xiong Q."/>
            <person name="Wan A.T."/>
            <person name="Liu X."/>
            <person name="Fung C.S."/>
            <person name="Xiao X."/>
            <person name="Malainual N."/>
            <person name="Hou J."/>
            <person name="Wang L."/>
            <person name="Wang M."/>
            <person name="Yang K.Y."/>
            <person name="Cui Y."/>
            <person name="Leung E.L."/>
            <person name="Nong W."/>
            <person name="Shin S.K."/>
            <person name="Au S.W."/>
            <person name="Jeong K.Y."/>
            <person name="Chew F.T."/>
            <person name="Hui J.H."/>
            <person name="Leung T.F."/>
            <person name="Tungtrongchitr A."/>
            <person name="Zhong N."/>
            <person name="Liu Z."/>
            <person name="Tsui S.K."/>
        </authorList>
    </citation>
    <scope>NUCLEOTIDE SEQUENCE [LARGE SCALE GENOMIC DNA]</scope>
    <source>
        <strain evidence="2">Derp</strain>
    </source>
</reference>